<dbReference type="Proteomes" id="UP000245695">
    <property type="component" value="Chromosome 1"/>
</dbReference>
<keyword evidence="1" id="KW-0472">Membrane</keyword>
<keyword evidence="1" id="KW-0812">Transmembrane</keyword>
<evidence type="ECO:0000256" key="1">
    <source>
        <dbReference type="SAM" id="Phobius"/>
    </source>
</evidence>
<evidence type="ECO:0000313" key="3">
    <source>
        <dbReference type="Proteomes" id="UP000245695"/>
    </source>
</evidence>
<feature type="transmembrane region" description="Helical" evidence="1">
    <location>
        <begin position="20"/>
        <end position="37"/>
    </location>
</feature>
<name>A0A2P2BNM8_9FIRM</name>
<proteinExistence type="predicted"/>
<protein>
    <submittedName>
        <fullName evidence="2">Uncharacterized protein</fullName>
    </submittedName>
</protein>
<gene>
    <name evidence="2" type="ORF">FRIFI_0447</name>
</gene>
<keyword evidence="1" id="KW-1133">Transmembrane helix</keyword>
<feature type="transmembrane region" description="Helical" evidence="1">
    <location>
        <begin position="49"/>
        <end position="65"/>
    </location>
</feature>
<evidence type="ECO:0000313" key="2">
    <source>
        <dbReference type="EMBL" id="CEI71995.1"/>
    </source>
</evidence>
<dbReference type="RefSeq" id="WP_092927346.1">
    <property type="nucleotide sequence ID" value="NZ_FJTZ01000012.1"/>
</dbReference>
<dbReference type="EMBL" id="LN650648">
    <property type="protein sequence ID" value="CEI71995.1"/>
    <property type="molecule type" value="Genomic_DNA"/>
</dbReference>
<dbReference type="AlphaFoldDB" id="A0A2P2BNM8"/>
<organism evidence="2 3">
    <name type="scientific">Romboutsia hominis</name>
    <dbReference type="NCBI Taxonomy" id="1507512"/>
    <lineage>
        <taxon>Bacteria</taxon>
        <taxon>Bacillati</taxon>
        <taxon>Bacillota</taxon>
        <taxon>Clostridia</taxon>
        <taxon>Peptostreptococcales</taxon>
        <taxon>Peptostreptococcaceae</taxon>
        <taxon>Romboutsia</taxon>
    </lineage>
</organism>
<reference evidence="2 3" key="1">
    <citation type="submission" date="2014-09" db="EMBL/GenBank/DDBJ databases">
        <authorList>
            <person name="Hornung B.V."/>
        </authorList>
    </citation>
    <scope>NUCLEOTIDE SEQUENCE [LARGE SCALE GENOMIC DNA]</scope>
    <source>
        <strain evidence="2 3">FRIFI</strain>
    </source>
</reference>
<keyword evidence="3" id="KW-1185">Reference proteome</keyword>
<accession>A0A2P2BNM8</accession>
<sequence>MEQLKDMLRGFDFVDDNPMIFFLIIGLVVLLLINSNGNLDCFFDQNNSLVWIILLVFLVFMLGRNDGCHDDFCC</sequence>
<dbReference type="KEGG" id="rhom:FRIFI_0447"/>